<dbReference type="RefSeq" id="WP_345315300.1">
    <property type="nucleotide sequence ID" value="NZ_BAABLF010000004.1"/>
</dbReference>
<reference evidence="2" key="1">
    <citation type="journal article" date="2019" name="Int. J. Syst. Evol. Microbiol.">
        <title>The Global Catalogue of Microorganisms (GCM) 10K type strain sequencing project: providing services to taxonomists for standard genome sequencing and annotation.</title>
        <authorList>
            <consortium name="The Broad Institute Genomics Platform"/>
            <consortium name="The Broad Institute Genome Sequencing Center for Infectious Disease"/>
            <person name="Wu L."/>
            <person name="Ma J."/>
        </authorList>
    </citation>
    <scope>NUCLEOTIDE SEQUENCE [LARGE SCALE GENOMIC DNA]</scope>
    <source>
        <strain evidence="2">JCM 18720</strain>
    </source>
</reference>
<dbReference type="EMBL" id="BAABLF010000004">
    <property type="protein sequence ID" value="GAA5186899.1"/>
    <property type="molecule type" value="Genomic_DNA"/>
</dbReference>
<evidence type="ECO:0000313" key="2">
    <source>
        <dbReference type="Proteomes" id="UP001501600"/>
    </source>
</evidence>
<dbReference type="Proteomes" id="UP001501600">
    <property type="component" value="Unassembled WGS sequence"/>
</dbReference>
<keyword evidence="2" id="KW-1185">Reference proteome</keyword>
<gene>
    <name evidence="1" type="ORF">GCM10025772_03340</name>
</gene>
<organism evidence="1 2">
    <name type="scientific">Ferrimonas gelatinilytica</name>
    <dbReference type="NCBI Taxonomy" id="1255257"/>
    <lineage>
        <taxon>Bacteria</taxon>
        <taxon>Pseudomonadati</taxon>
        <taxon>Pseudomonadota</taxon>
        <taxon>Gammaproteobacteria</taxon>
        <taxon>Alteromonadales</taxon>
        <taxon>Ferrimonadaceae</taxon>
        <taxon>Ferrimonas</taxon>
    </lineage>
</organism>
<name>A0ABP9RUN4_9GAMM</name>
<evidence type="ECO:0008006" key="3">
    <source>
        <dbReference type="Google" id="ProtNLM"/>
    </source>
</evidence>
<protein>
    <recommendedName>
        <fullName evidence="3">DUF3575 domain-containing protein</fullName>
    </recommendedName>
</protein>
<comment type="caution">
    <text evidence="1">The sequence shown here is derived from an EMBL/GenBank/DDBJ whole genome shotgun (WGS) entry which is preliminary data.</text>
</comment>
<proteinExistence type="predicted"/>
<evidence type="ECO:0000313" key="1">
    <source>
        <dbReference type="EMBL" id="GAA5186899.1"/>
    </source>
</evidence>
<accession>A0ABP9RUN4</accession>
<sequence length="157" mass="18211">MPYFRILLLLLFTFPLSAKEHRLLISQAASWLSEESRDETSLQGALTGLEYHFRWHQDWSLVTGYQFGQLDGSSVKELPVMVERKIALPRRHSLYLQGGNQWFWQKGEKGLALAFAGGWQWKGRKGVLTRLGYQHSQRQTEEERSDSRLNLAVGWAF</sequence>